<reference evidence="3 4" key="1">
    <citation type="submission" date="2012-06" db="EMBL/GenBank/DDBJ databases">
        <title>Finished chromosome of genome of Cylindrospermum stagnale PCC 7417.</title>
        <authorList>
            <consortium name="US DOE Joint Genome Institute"/>
            <person name="Gugger M."/>
            <person name="Coursin T."/>
            <person name="Rippka R."/>
            <person name="Tandeau De Marsac N."/>
            <person name="Huntemann M."/>
            <person name="Wei C.-L."/>
            <person name="Han J."/>
            <person name="Detter J.C."/>
            <person name="Han C."/>
            <person name="Tapia R."/>
            <person name="Chen A."/>
            <person name="Kyrpides N."/>
            <person name="Mavromatis K."/>
            <person name="Markowitz V."/>
            <person name="Szeto E."/>
            <person name="Ivanova N."/>
            <person name="Pagani I."/>
            <person name="Pati A."/>
            <person name="Goodwin L."/>
            <person name="Nordberg H.P."/>
            <person name="Cantor M.N."/>
            <person name="Hua S.X."/>
            <person name="Woyke T."/>
            <person name="Kerfeld C.A."/>
        </authorList>
    </citation>
    <scope>NUCLEOTIDE SEQUENCE [LARGE SCALE GENOMIC DNA]</scope>
    <source>
        <strain evidence="3 4">PCC 7417</strain>
    </source>
</reference>
<feature type="compositionally biased region" description="Low complexity" evidence="1">
    <location>
        <begin position="695"/>
        <end position="706"/>
    </location>
</feature>
<evidence type="ECO:0000313" key="4">
    <source>
        <dbReference type="Proteomes" id="UP000010475"/>
    </source>
</evidence>
<dbReference type="eggNOG" id="COG1196">
    <property type="taxonomic scope" value="Bacteria"/>
</dbReference>
<evidence type="ECO:0000256" key="1">
    <source>
        <dbReference type="SAM" id="MobiDB-lite"/>
    </source>
</evidence>
<evidence type="ECO:0000313" key="3">
    <source>
        <dbReference type="EMBL" id="AFZ27286.1"/>
    </source>
</evidence>
<proteinExistence type="predicted"/>
<dbReference type="Proteomes" id="UP000010475">
    <property type="component" value="Chromosome"/>
</dbReference>
<feature type="region of interest" description="Disordered" evidence="1">
    <location>
        <begin position="677"/>
        <end position="706"/>
    </location>
</feature>
<feature type="compositionally biased region" description="Basic and acidic residues" evidence="1">
    <location>
        <begin position="61"/>
        <end position="73"/>
    </location>
</feature>
<evidence type="ECO:0000256" key="2">
    <source>
        <dbReference type="SAM" id="Phobius"/>
    </source>
</evidence>
<keyword evidence="2" id="KW-0472">Membrane</keyword>
<sequence length="706" mass="78418">MTERDTPDSWPPTGAREPDPNKRLSRTEQFGETQAFGVPATGSTSKSVKRRKKTNPLSPADRLRQSEASRREGLPINSHSEENSQLSKITAKLPRWMKSWVLWSVMLTLIPGSIGFLAMAMLLKLPSAPNCPAIFWPLASASVRLHCAQLAASKQTVNDLLQAIALVKQLPSDHPLRGEIDRFLEQWSRDILQLADQSFQSGELEEAIATARLIPEGMANGQLVDEQITKWQSIWSKAEGIYQEARKELGERHWQSAFMLSARLLRVDNKFWSGTKYDQLNRLIASAREDGDKLGKAESLADSGVVNNLLEAIKLAESIGQESSLHQKAQELIPVFGRKMLDLAQSKMKRRDADAALEIARQIPEITKLQPEIDDFIALSEAQRSAWIGSISGLEEAISQAQQINASRAVYDQAQQLIARWQLEIEAVSRLDKARTLASLGTVNDLTAAIAEAQVIPASNPRASEARQDVGRWRSQVETIEDQPYLDRAQQIALLEDVNSLQAAIAEASQIRNGRALYPEAKKQIRTWTGKIQRIQDQPYLDQARALAESGDLPAAINTAQQLASSGRALSGEAQGAIDDWQRQIRGKENWKKAREVALAGTPQALVEAIQLADRVSVRSILRMDVNIAIDQWSQQLLELARSQSESDITKAIEIAKSIPRGNATYREAQAQIRTWREFLNPQPVPEAAPEPEPQESQPSPTSTEQ</sequence>
<feature type="transmembrane region" description="Helical" evidence="2">
    <location>
        <begin position="100"/>
        <end position="123"/>
    </location>
</feature>
<feature type="region of interest" description="Disordered" evidence="1">
    <location>
        <begin position="1"/>
        <end position="85"/>
    </location>
</feature>
<dbReference type="PATRIC" id="fig|56107.3.peg.5772"/>
<dbReference type="OrthoDB" id="503367at2"/>
<feature type="compositionally biased region" description="Pro residues" evidence="1">
    <location>
        <begin position="683"/>
        <end position="692"/>
    </location>
</feature>
<keyword evidence="2" id="KW-1133">Transmembrane helix</keyword>
<dbReference type="STRING" id="56107.Cylst_5254"/>
<keyword evidence="2" id="KW-0812">Transmembrane</keyword>
<gene>
    <name evidence="3" type="ORF">Cylst_5254</name>
</gene>
<keyword evidence="4" id="KW-1185">Reference proteome</keyword>
<dbReference type="HOGENOM" id="CLU_019646_0_0_3"/>
<feature type="compositionally biased region" description="Basic and acidic residues" evidence="1">
    <location>
        <begin position="16"/>
        <end position="26"/>
    </location>
</feature>
<organism evidence="3 4">
    <name type="scientific">Cylindrospermum stagnale PCC 7417</name>
    <dbReference type="NCBI Taxonomy" id="56107"/>
    <lineage>
        <taxon>Bacteria</taxon>
        <taxon>Bacillati</taxon>
        <taxon>Cyanobacteriota</taxon>
        <taxon>Cyanophyceae</taxon>
        <taxon>Nostocales</taxon>
        <taxon>Nostocaceae</taxon>
        <taxon>Cylindrospermum</taxon>
    </lineage>
</organism>
<dbReference type="EMBL" id="CP003642">
    <property type="protein sequence ID" value="AFZ27286.1"/>
    <property type="molecule type" value="Genomic_DNA"/>
</dbReference>
<dbReference type="RefSeq" id="WP_015210521.1">
    <property type="nucleotide sequence ID" value="NC_019757.1"/>
</dbReference>
<protein>
    <recommendedName>
        <fullName evidence="5">Chromosome segregation ATPase</fullName>
    </recommendedName>
</protein>
<accession>K9X5E0</accession>
<dbReference type="AlphaFoldDB" id="K9X5E0"/>
<dbReference type="KEGG" id="csg:Cylst_5254"/>
<name>K9X5E0_9NOST</name>
<evidence type="ECO:0008006" key="5">
    <source>
        <dbReference type="Google" id="ProtNLM"/>
    </source>
</evidence>